<sequence>MYSLSFYEAVEKCLNGEGYIRGDQFKDGVFIRKQGEMLIAIDGFNANRVIGNFYISSGILSQKYKLFNYIEKDELINGKGKLSFEYTKIV</sequence>
<dbReference type="AlphaFoldDB" id="A0A841KQX6"/>
<accession>A0A841KQX6</accession>
<dbReference type="RefSeq" id="WP_184310301.1">
    <property type="nucleotide sequence ID" value="NZ_JACHEN010000009.1"/>
</dbReference>
<evidence type="ECO:0000313" key="1">
    <source>
        <dbReference type="EMBL" id="MBB6215751.1"/>
    </source>
</evidence>
<organism evidence="1 2">
    <name type="scientific">Anaerosolibacter carboniphilus</name>
    <dbReference type="NCBI Taxonomy" id="1417629"/>
    <lineage>
        <taxon>Bacteria</taxon>
        <taxon>Bacillati</taxon>
        <taxon>Bacillota</taxon>
        <taxon>Clostridia</taxon>
        <taxon>Peptostreptococcales</taxon>
        <taxon>Thermotaleaceae</taxon>
        <taxon>Anaerosolibacter</taxon>
    </lineage>
</organism>
<name>A0A841KQX6_9FIRM</name>
<dbReference type="Proteomes" id="UP000579281">
    <property type="component" value="Unassembled WGS sequence"/>
</dbReference>
<comment type="caution">
    <text evidence="1">The sequence shown here is derived from an EMBL/GenBank/DDBJ whole genome shotgun (WGS) entry which is preliminary data.</text>
</comment>
<dbReference type="EMBL" id="JACHEN010000009">
    <property type="protein sequence ID" value="MBB6215751.1"/>
    <property type="molecule type" value="Genomic_DNA"/>
</dbReference>
<reference evidence="1 2" key="1">
    <citation type="submission" date="2020-08" db="EMBL/GenBank/DDBJ databases">
        <title>Genomic Encyclopedia of Type Strains, Phase IV (KMG-IV): sequencing the most valuable type-strain genomes for metagenomic binning, comparative biology and taxonomic classification.</title>
        <authorList>
            <person name="Goeker M."/>
        </authorList>
    </citation>
    <scope>NUCLEOTIDE SEQUENCE [LARGE SCALE GENOMIC DNA]</scope>
    <source>
        <strain evidence="1 2">DSM 103526</strain>
    </source>
</reference>
<keyword evidence="2" id="KW-1185">Reference proteome</keyword>
<gene>
    <name evidence="1" type="ORF">HNQ80_001840</name>
</gene>
<evidence type="ECO:0000313" key="2">
    <source>
        <dbReference type="Proteomes" id="UP000579281"/>
    </source>
</evidence>
<protein>
    <submittedName>
        <fullName evidence="1">Uncharacterized protein</fullName>
    </submittedName>
</protein>
<proteinExistence type="predicted"/>